<dbReference type="Proteomes" id="UP000053797">
    <property type="component" value="Unassembled WGS sequence"/>
</dbReference>
<dbReference type="GeneID" id="90838578"/>
<evidence type="ECO:0000313" key="2">
    <source>
        <dbReference type="EMBL" id="KSU50204.1"/>
    </source>
</evidence>
<reference evidence="2 3" key="1">
    <citation type="journal article" date="2015" name="Int. J. Syst. Evol. Microbiol.">
        <title>Exiguobacterium enclense sp. nov., isolated from sediment.</title>
        <authorList>
            <person name="Dastager S.G."/>
            <person name="Mawlankar R."/>
            <person name="Sonalkar V.V."/>
            <person name="Thorat M.N."/>
            <person name="Mual P."/>
            <person name="Verma A."/>
            <person name="Krishnamurthi S."/>
            <person name="Tang S.K."/>
            <person name="Li W.J."/>
        </authorList>
    </citation>
    <scope>NUCLEOTIDE SEQUENCE [LARGE SCALE GENOMIC DNA]</scope>
    <source>
        <strain evidence="2 3">NIO-1109</strain>
    </source>
</reference>
<dbReference type="Gene3D" id="1.20.120.450">
    <property type="entry name" value="dinb family like domain"/>
    <property type="match status" value="1"/>
</dbReference>
<organism evidence="2 3">
    <name type="scientific">Exiguobacterium indicum</name>
    <dbReference type="NCBI Taxonomy" id="296995"/>
    <lineage>
        <taxon>Bacteria</taxon>
        <taxon>Bacillati</taxon>
        <taxon>Bacillota</taxon>
        <taxon>Bacilli</taxon>
        <taxon>Bacillales</taxon>
        <taxon>Bacillales Family XII. Incertae Sedis</taxon>
        <taxon>Exiguobacterium</taxon>
    </lineage>
</organism>
<dbReference type="RefSeq" id="WP_023469170.1">
    <property type="nucleotide sequence ID" value="NZ_FMYN01000001.1"/>
</dbReference>
<protein>
    <recommendedName>
        <fullName evidence="1">DinB-like domain-containing protein</fullName>
    </recommendedName>
</protein>
<dbReference type="InterPro" id="IPR034660">
    <property type="entry name" value="DinB/YfiT-like"/>
</dbReference>
<dbReference type="SUPFAM" id="SSF109854">
    <property type="entry name" value="DinB/YfiT-like putative metalloenzymes"/>
    <property type="match status" value="1"/>
</dbReference>
<dbReference type="EMBL" id="LNQL01000001">
    <property type="protein sequence ID" value="KSU50204.1"/>
    <property type="molecule type" value="Genomic_DNA"/>
</dbReference>
<dbReference type="InterPro" id="IPR024775">
    <property type="entry name" value="DinB-like"/>
</dbReference>
<comment type="caution">
    <text evidence="2">The sequence shown here is derived from an EMBL/GenBank/DDBJ whole genome shotgun (WGS) entry which is preliminary data.</text>
</comment>
<accession>A0A0V8GIW8</accession>
<dbReference type="OrthoDB" id="2964295at2"/>
<name>A0A0V8GIW8_9BACL</name>
<evidence type="ECO:0000259" key="1">
    <source>
        <dbReference type="Pfam" id="PF12867"/>
    </source>
</evidence>
<sequence>MRQELVELQFAIAYYQSLERLSPEEWDLPLALNKWTVLECVSHLYLWDRFYYDHAISKLPDEPLTLVETDFDQFNRLAVEYAHHIDPLALLKKAISVRRDIVNHLDRLSDEQFEATYEDFRPQAFVESFVAHDAHHQDQIDGALARLKQK</sequence>
<dbReference type="AlphaFoldDB" id="A0A0V8GIW8"/>
<evidence type="ECO:0000313" key="3">
    <source>
        <dbReference type="Proteomes" id="UP000053797"/>
    </source>
</evidence>
<feature type="domain" description="DinB-like" evidence="1">
    <location>
        <begin position="16"/>
        <end position="140"/>
    </location>
</feature>
<gene>
    <name evidence="2" type="ORF">AS033_02175</name>
</gene>
<proteinExistence type="predicted"/>
<dbReference type="Pfam" id="PF12867">
    <property type="entry name" value="DinB_2"/>
    <property type="match status" value="1"/>
</dbReference>